<evidence type="ECO:0000256" key="6">
    <source>
        <dbReference type="ARBA" id="ARBA00023180"/>
    </source>
</evidence>
<comment type="subcellular location">
    <subcellularLocation>
        <location evidence="1">Membrane</location>
        <topology evidence="1">Multi-pass membrane protein</topology>
    </subcellularLocation>
</comment>
<dbReference type="InterPro" id="IPR018469">
    <property type="entry name" value="Dual_oxidase_maturation_fac"/>
</dbReference>
<evidence type="ECO:0000313" key="10">
    <source>
        <dbReference type="Proteomes" id="UP000070544"/>
    </source>
</evidence>
<gene>
    <name evidence="9" type="ORF">M427DRAFT_495862</name>
</gene>
<dbReference type="GO" id="GO:0005789">
    <property type="term" value="C:endoplasmic reticulum membrane"/>
    <property type="evidence" value="ECO:0007669"/>
    <property type="project" value="InterPro"/>
</dbReference>
<feature type="transmembrane region" description="Helical" evidence="8">
    <location>
        <begin position="92"/>
        <end position="116"/>
    </location>
</feature>
<name>A0A139AH97_GONPJ</name>
<feature type="transmembrane region" description="Helical" evidence="8">
    <location>
        <begin position="265"/>
        <end position="286"/>
    </location>
</feature>
<protein>
    <submittedName>
        <fullName evidence="9">Uncharacterized protein</fullName>
    </submittedName>
</protein>
<feature type="transmembrane region" description="Helical" evidence="8">
    <location>
        <begin position="237"/>
        <end position="259"/>
    </location>
</feature>
<evidence type="ECO:0000256" key="3">
    <source>
        <dbReference type="ARBA" id="ARBA00022692"/>
    </source>
</evidence>
<dbReference type="STRING" id="1344416.A0A139AH97"/>
<feature type="compositionally biased region" description="Low complexity" evidence="7">
    <location>
        <begin position="404"/>
        <end position="416"/>
    </location>
</feature>
<dbReference type="GO" id="GO:0015031">
    <property type="term" value="P:protein transport"/>
    <property type="evidence" value="ECO:0007669"/>
    <property type="project" value="InterPro"/>
</dbReference>
<keyword evidence="3 8" id="KW-0812">Transmembrane</keyword>
<evidence type="ECO:0000256" key="4">
    <source>
        <dbReference type="ARBA" id="ARBA00022989"/>
    </source>
</evidence>
<evidence type="ECO:0000256" key="5">
    <source>
        <dbReference type="ARBA" id="ARBA00023136"/>
    </source>
</evidence>
<dbReference type="PANTHER" id="PTHR31158:SF1">
    <property type="entry name" value="DOXA1 FACTOR-RELATED"/>
    <property type="match status" value="1"/>
</dbReference>
<feature type="transmembrane region" description="Helical" evidence="8">
    <location>
        <begin position="307"/>
        <end position="330"/>
    </location>
</feature>
<accession>A0A139AH97</accession>
<comment type="similarity">
    <text evidence="2">Belongs to the DUOXA family.</text>
</comment>
<feature type="region of interest" description="Disordered" evidence="7">
    <location>
        <begin position="347"/>
        <end position="453"/>
    </location>
</feature>
<feature type="transmembrane region" description="Helical" evidence="8">
    <location>
        <begin position="35"/>
        <end position="55"/>
    </location>
</feature>
<sequence length="576" mass="63808">MSIFSVLPADSSAFGLFREPPWPSVWPADVTPWQFYYEGVTITSVYVLILCAALVSLPTFNYKIPGAATPSVSDTNQAPFDWPGSLQRTRNAIIIFFCALYISYAIVPLGIFGYSWCTGTIDSRMPLAYGSQGLEVRARVGVHIGVLGVNITMEGLPVNQQNRTIFYNEHFSWSDPWGQGRVGFGKYGNVFNRGYRERQIHGVPTPIQWVAEYFTLDGEWVRWGRNYARGAHYTFEMLRVSTGGLIIVFAIYCVGAYHIGAWLTFVIGALLIASMATFAAYAGPVWNLEPLIIPFRDGNLTCSHGASFWNVVAAGILCMVGSLASTGFAWGGAFYTEDCDETAAYNTFPMGQSNGPRQSKDAKPSEGSSLEPKPITLHKSSTFTVHASNKPPSPTNKRNRGRAPPRLALSRLLSRSNTSRPVTWGPSSFRSKRNSSDVDQDVITPSTTTPEDTQQRLGLEHLLVHKEQRSERLQAAFLSHTERRSPELQPAFLSDRPLESLLLDPEMQQMSPTSGRFESQLYPSLKALRRLKPSPEPTANQSSPPQFGSPISYIRRGSRVRLVVPEGSDPWESGDE</sequence>
<evidence type="ECO:0000256" key="8">
    <source>
        <dbReference type="SAM" id="Phobius"/>
    </source>
</evidence>
<feature type="compositionally biased region" description="Polar residues" evidence="7">
    <location>
        <begin position="417"/>
        <end position="429"/>
    </location>
</feature>
<feature type="region of interest" description="Disordered" evidence="7">
    <location>
        <begin position="527"/>
        <end position="553"/>
    </location>
</feature>
<reference evidence="9 10" key="1">
    <citation type="journal article" date="2015" name="Genome Biol. Evol.">
        <title>Phylogenomic analyses indicate that early fungi evolved digesting cell walls of algal ancestors of land plants.</title>
        <authorList>
            <person name="Chang Y."/>
            <person name="Wang S."/>
            <person name="Sekimoto S."/>
            <person name="Aerts A.L."/>
            <person name="Choi C."/>
            <person name="Clum A."/>
            <person name="LaButti K.M."/>
            <person name="Lindquist E.A."/>
            <person name="Yee Ngan C."/>
            <person name="Ohm R.A."/>
            <person name="Salamov A.A."/>
            <person name="Grigoriev I.V."/>
            <person name="Spatafora J.W."/>
            <person name="Berbee M.L."/>
        </authorList>
    </citation>
    <scope>NUCLEOTIDE SEQUENCE [LARGE SCALE GENOMIC DNA]</scope>
    <source>
        <strain evidence="9 10">JEL478</strain>
    </source>
</reference>
<dbReference type="OrthoDB" id="10042652at2759"/>
<keyword evidence="5 8" id="KW-0472">Membrane</keyword>
<organism evidence="9 10">
    <name type="scientific">Gonapodya prolifera (strain JEL478)</name>
    <name type="common">Monoblepharis prolifera</name>
    <dbReference type="NCBI Taxonomy" id="1344416"/>
    <lineage>
        <taxon>Eukaryota</taxon>
        <taxon>Fungi</taxon>
        <taxon>Fungi incertae sedis</taxon>
        <taxon>Chytridiomycota</taxon>
        <taxon>Chytridiomycota incertae sedis</taxon>
        <taxon>Monoblepharidomycetes</taxon>
        <taxon>Monoblepharidales</taxon>
        <taxon>Gonapodyaceae</taxon>
        <taxon>Gonapodya</taxon>
    </lineage>
</organism>
<evidence type="ECO:0000256" key="7">
    <source>
        <dbReference type="SAM" id="MobiDB-lite"/>
    </source>
</evidence>
<evidence type="ECO:0000313" key="9">
    <source>
        <dbReference type="EMBL" id="KXS16191.1"/>
    </source>
</evidence>
<dbReference type="AlphaFoldDB" id="A0A139AH97"/>
<feature type="compositionally biased region" description="Polar residues" evidence="7">
    <location>
        <begin position="378"/>
        <end position="387"/>
    </location>
</feature>
<proteinExistence type="inferred from homology"/>
<dbReference type="Proteomes" id="UP000070544">
    <property type="component" value="Unassembled WGS sequence"/>
</dbReference>
<evidence type="ECO:0000256" key="1">
    <source>
        <dbReference type="ARBA" id="ARBA00004141"/>
    </source>
</evidence>
<feature type="transmembrane region" description="Helical" evidence="8">
    <location>
        <begin position="136"/>
        <end position="153"/>
    </location>
</feature>
<dbReference type="EMBL" id="KQ965756">
    <property type="protein sequence ID" value="KXS16191.1"/>
    <property type="molecule type" value="Genomic_DNA"/>
</dbReference>
<feature type="compositionally biased region" description="Polar residues" evidence="7">
    <location>
        <begin position="537"/>
        <end position="546"/>
    </location>
</feature>
<feature type="compositionally biased region" description="Polar residues" evidence="7">
    <location>
        <begin position="443"/>
        <end position="453"/>
    </location>
</feature>
<dbReference type="Pfam" id="PF10204">
    <property type="entry name" value="DuoxA"/>
    <property type="match status" value="1"/>
</dbReference>
<dbReference type="PANTHER" id="PTHR31158">
    <property type="entry name" value="DUAL OXIDASE 2"/>
    <property type="match status" value="1"/>
</dbReference>
<evidence type="ECO:0000256" key="2">
    <source>
        <dbReference type="ARBA" id="ARBA00009816"/>
    </source>
</evidence>
<keyword evidence="10" id="KW-1185">Reference proteome</keyword>
<keyword evidence="6" id="KW-0325">Glycoprotein</keyword>
<keyword evidence="4 8" id="KW-1133">Transmembrane helix</keyword>